<proteinExistence type="predicted"/>
<sequence length="198" mass="22838">MAGERVEGAAGRNSKLFKDFENKQLILDSVYFGNSRKSDEVAVFYNRREERKDRAESSWAPRSRVEVRIYPRTEETEKVAISILESYLDETNGWRARIPHFGEVLCRCVMFTTKRRPASPLDLKDVAPWWQLLLRTLMVGSKDFEFPNEKGLLESNTTQRGVTGFLPTIEMPKKGRGRLKSSKDKNTRKSGSGRKKNF</sequence>
<keyword evidence="2" id="KW-0808">Transferase</keyword>
<keyword evidence="2" id="KW-0496">Mitochondrion</keyword>
<dbReference type="Proteomes" id="UP000054558">
    <property type="component" value="Mitochondrion MT"/>
</dbReference>
<keyword evidence="2" id="KW-0695">RNA-directed DNA polymerase</keyword>
<geneLocation type="mitochondrion" evidence="2"/>
<gene>
    <name evidence="2" type="ORF">KFL_018140490</name>
</gene>
<name>A0A0U9HL59_KLENI</name>
<feature type="region of interest" description="Disordered" evidence="1">
    <location>
        <begin position="168"/>
        <end position="198"/>
    </location>
</feature>
<dbReference type="InParanoid" id="A0A0U9HL59"/>
<dbReference type="EMBL" id="DF238763">
    <property type="protein sequence ID" value="GAQ93827.1"/>
    <property type="molecule type" value="Genomic_DNA"/>
</dbReference>
<evidence type="ECO:0000256" key="1">
    <source>
        <dbReference type="SAM" id="MobiDB-lite"/>
    </source>
</evidence>
<evidence type="ECO:0000313" key="2">
    <source>
        <dbReference type="EMBL" id="GAQ93827.1"/>
    </source>
</evidence>
<feature type="compositionally biased region" description="Basic residues" evidence="1">
    <location>
        <begin position="188"/>
        <end position="198"/>
    </location>
</feature>
<protein>
    <submittedName>
        <fullName evidence="2">Putative_reverse transcriptase and intronmaturase</fullName>
    </submittedName>
</protein>
<dbReference type="AlphaFoldDB" id="A0A0U9HL59"/>
<organism evidence="2 3">
    <name type="scientific">Klebsormidium nitens</name>
    <name type="common">Green alga</name>
    <name type="synonym">Ulothrix nitens</name>
    <dbReference type="NCBI Taxonomy" id="105231"/>
    <lineage>
        <taxon>Eukaryota</taxon>
        <taxon>Viridiplantae</taxon>
        <taxon>Streptophyta</taxon>
        <taxon>Klebsormidiophyceae</taxon>
        <taxon>Klebsormidiales</taxon>
        <taxon>Klebsormidiaceae</taxon>
        <taxon>Klebsormidium</taxon>
    </lineage>
</organism>
<reference evidence="2 3" key="1">
    <citation type="journal article" date="2014" name="Nat. Commun.">
        <title>Klebsormidium flaccidum genome reveals primary factors for plant terrestrial adaptation.</title>
        <authorList>
            <person name="Hori K."/>
            <person name="Maruyama F."/>
            <person name="Fujisawa T."/>
            <person name="Togashi T."/>
            <person name="Yamamoto N."/>
            <person name="Seo M."/>
            <person name="Sato S."/>
            <person name="Yamada T."/>
            <person name="Mori H."/>
            <person name="Tajima N."/>
            <person name="Moriyama T."/>
            <person name="Ikeuchi M."/>
            <person name="Watanabe M."/>
            <person name="Wada H."/>
            <person name="Kobayashi K."/>
            <person name="Saito M."/>
            <person name="Masuda T."/>
            <person name="Sasaki-Sekimoto Y."/>
            <person name="Mashiguchi K."/>
            <person name="Awai K."/>
            <person name="Shimojima M."/>
            <person name="Masuda S."/>
            <person name="Iwai M."/>
            <person name="Nobusawa T."/>
            <person name="Narise T."/>
            <person name="Kondo S."/>
            <person name="Saito H."/>
            <person name="Sato R."/>
            <person name="Murakawa M."/>
            <person name="Ihara Y."/>
            <person name="Oshima-Yamada Y."/>
            <person name="Ohtaka K."/>
            <person name="Satoh M."/>
            <person name="Sonobe K."/>
            <person name="Ishii M."/>
            <person name="Ohtani R."/>
            <person name="Kanamori-Sato M."/>
            <person name="Honoki R."/>
            <person name="Miyazaki D."/>
            <person name="Mochizuki H."/>
            <person name="Umetsu J."/>
            <person name="Higashi K."/>
            <person name="Shibata D."/>
            <person name="Kamiya Y."/>
            <person name="Sato N."/>
            <person name="Nakamura Y."/>
            <person name="Tabata S."/>
            <person name="Ida S."/>
            <person name="Kurokawa K."/>
            <person name="Ohta H."/>
        </authorList>
    </citation>
    <scope>NUCLEOTIDE SEQUENCE [LARGE SCALE GENOMIC DNA]</scope>
    <source>
        <strain evidence="2 3">NIES-2285</strain>
    </source>
</reference>
<keyword evidence="2" id="KW-0548">Nucleotidyltransferase</keyword>
<accession>A0A0U9HL59</accession>
<evidence type="ECO:0000313" key="3">
    <source>
        <dbReference type="Proteomes" id="UP000054558"/>
    </source>
</evidence>
<dbReference type="GO" id="GO:0003964">
    <property type="term" value="F:RNA-directed DNA polymerase activity"/>
    <property type="evidence" value="ECO:0007669"/>
    <property type="project" value="UniProtKB-KW"/>
</dbReference>
<keyword evidence="3" id="KW-1185">Reference proteome</keyword>